<dbReference type="CDD" id="cd03109">
    <property type="entry name" value="DTBS"/>
    <property type="match status" value="1"/>
</dbReference>
<gene>
    <name evidence="5" type="ORF">PAC_11385</name>
</gene>
<dbReference type="GO" id="GO:0030170">
    <property type="term" value="F:pyridoxal phosphate binding"/>
    <property type="evidence" value="ECO:0007669"/>
    <property type="project" value="InterPro"/>
</dbReference>
<evidence type="ECO:0000256" key="3">
    <source>
        <dbReference type="ARBA" id="ARBA00022679"/>
    </source>
</evidence>
<comment type="subcellular location">
    <subcellularLocation>
        <location evidence="1">Mitochondrion</location>
    </subcellularLocation>
</comment>
<keyword evidence="6" id="KW-1185">Reference proteome</keyword>
<dbReference type="PANTHER" id="PTHR42684:SF3">
    <property type="entry name" value="ADENOSYLMETHIONINE-8-AMINO-7-OXONONANOATE AMINOTRANSFERASE"/>
    <property type="match status" value="1"/>
</dbReference>
<feature type="region of interest" description="Disordered" evidence="4">
    <location>
        <begin position="294"/>
        <end position="327"/>
    </location>
</feature>
<proteinExistence type="predicted"/>
<dbReference type="PANTHER" id="PTHR42684">
    <property type="entry name" value="ADENOSYLMETHIONINE-8-AMINO-7-OXONONANOATE AMINOTRANSFERASE"/>
    <property type="match status" value="1"/>
</dbReference>
<keyword evidence="2" id="KW-0032">Aminotransferase</keyword>
<evidence type="ECO:0000256" key="2">
    <source>
        <dbReference type="ARBA" id="ARBA00022576"/>
    </source>
</evidence>
<dbReference type="GO" id="GO:0005739">
    <property type="term" value="C:mitochondrion"/>
    <property type="evidence" value="ECO:0007669"/>
    <property type="project" value="UniProtKB-SubCell"/>
</dbReference>
<dbReference type="Proteomes" id="UP000184330">
    <property type="component" value="Unassembled WGS sequence"/>
</dbReference>
<name>A0A1L7X8Y7_9HELO</name>
<sequence length="805" mass="88849">MPSRMSSLWRSLPAYQIYGANTNVGKTIMSTILLKAHARKYPSQNTWYLKPVSTGPLEEADDRHISYFAPKTQTRCLYQFDEAVSPHIAARSSKPLSDISIQEQVLAHLSSCATTEAGLLLLETAGGVHSPTPSGSSQADLFRPLRLPVCLVADHHLGGISATISAFESLHIRGYDLEVVCQFKDSMYQNHEYLSSYFEKKGILSLSLPPPPEKAETIEEDREVMAEYYEKMSALEQVEETLDHLIHKNSSRIQYLEEMSEKAHKTIWYPFTQHRDISPSTIMAIDSAHGDFFQTYSTPLPDPPSTSNPSNPSNTSSPTSEPKDENFLTPTFDGSASWWTQGLGHASSSLTLASAYASGRYGHVMFAGTIHEPALSLAEDLLRTVNNPRLTRCFYSDNGSTGMEVAIKMALSAASTRYGWATDGKEMGIIGLKGSYHGDTIGAMDASEPSTFNERVHWYKGRGHWFDFPQVKLKKGEWVVESPEVMEEEFGKTTKFESLGDIFDIQARLKSRSARLYKSHIEDTLDRLVRKEGRKFGALVMEPVILGAGGMLFADPLFQHLLASTIRSSSHLFTPSDEPSTDSENIWQSLPIIHDEVFTGLYRLGRSSSSSFIKTHPDISVHAKLLTGGLVPLCATLASESIYEAFLGNEKADALLHGHSYTAHAVGCQVAGESLRELNALDSGGEWNSFKTDWNSPSPSTSTSTGQNDPVWSVWSKSFVETLSMSEEVESVIALGSVLAINLQDEHAGYSSTAATGLQKKLLKGGERFKIHNRVLGNVLYLMASQTSRPETLKSIERLLMECLS</sequence>
<dbReference type="GO" id="GO:0009102">
    <property type="term" value="P:biotin biosynthetic process"/>
    <property type="evidence" value="ECO:0007669"/>
    <property type="project" value="TreeGrafter"/>
</dbReference>
<dbReference type="SUPFAM" id="SSF53383">
    <property type="entry name" value="PLP-dependent transferases"/>
    <property type="match status" value="1"/>
</dbReference>
<dbReference type="EMBL" id="FJOG01000018">
    <property type="protein sequence ID" value="CZR61489.1"/>
    <property type="molecule type" value="Genomic_DNA"/>
</dbReference>
<dbReference type="SUPFAM" id="SSF52540">
    <property type="entry name" value="P-loop containing nucleoside triphosphate hydrolases"/>
    <property type="match status" value="1"/>
</dbReference>
<dbReference type="PROSITE" id="PS00600">
    <property type="entry name" value="AA_TRANSFER_CLASS_3"/>
    <property type="match status" value="1"/>
</dbReference>
<evidence type="ECO:0000313" key="6">
    <source>
        <dbReference type="Proteomes" id="UP000184330"/>
    </source>
</evidence>
<dbReference type="AlphaFoldDB" id="A0A1L7X8Y7"/>
<dbReference type="InterPro" id="IPR027417">
    <property type="entry name" value="P-loop_NTPase"/>
</dbReference>
<evidence type="ECO:0000256" key="4">
    <source>
        <dbReference type="SAM" id="MobiDB-lite"/>
    </source>
</evidence>
<dbReference type="Pfam" id="PF00202">
    <property type="entry name" value="Aminotran_3"/>
    <property type="match status" value="2"/>
</dbReference>
<dbReference type="InterPro" id="IPR049704">
    <property type="entry name" value="Aminotrans_3_PPA_site"/>
</dbReference>
<keyword evidence="3" id="KW-0808">Transferase</keyword>
<dbReference type="OrthoDB" id="425114at2759"/>
<dbReference type="InterPro" id="IPR015424">
    <property type="entry name" value="PyrdxlP-dep_Trfase"/>
</dbReference>
<dbReference type="FunFam" id="3.90.1150.10:FF:000080">
    <property type="entry name" value="Bifunctional dethiobiotin synthetase/adenosylmethionine-8-amino-7-oxononanoate aminotransferase"/>
    <property type="match status" value="1"/>
</dbReference>
<dbReference type="GO" id="GO:0004015">
    <property type="term" value="F:adenosylmethionine-8-amino-7-oxononanoate transaminase activity"/>
    <property type="evidence" value="ECO:0007669"/>
    <property type="project" value="TreeGrafter"/>
</dbReference>
<dbReference type="Gene3D" id="3.40.640.10">
    <property type="entry name" value="Type I PLP-dependent aspartate aminotransferase-like (Major domain)"/>
    <property type="match status" value="1"/>
</dbReference>
<dbReference type="Gene3D" id="3.40.50.300">
    <property type="entry name" value="P-loop containing nucleotide triphosphate hydrolases"/>
    <property type="match status" value="1"/>
</dbReference>
<dbReference type="Pfam" id="PF13500">
    <property type="entry name" value="AAA_26"/>
    <property type="match status" value="1"/>
</dbReference>
<protein>
    <submittedName>
        <fullName evidence="5">Related to onanonoxo-7-onima-8-eninoihtemlysoneda</fullName>
    </submittedName>
</protein>
<dbReference type="STRING" id="576137.A0A1L7X8Y7"/>
<dbReference type="GO" id="GO:0004141">
    <property type="term" value="F:dethiobiotin synthase activity"/>
    <property type="evidence" value="ECO:0007669"/>
    <property type="project" value="TreeGrafter"/>
</dbReference>
<dbReference type="InterPro" id="IPR005814">
    <property type="entry name" value="Aminotrans_3"/>
</dbReference>
<evidence type="ECO:0000256" key="1">
    <source>
        <dbReference type="ARBA" id="ARBA00004173"/>
    </source>
</evidence>
<dbReference type="InterPro" id="IPR015421">
    <property type="entry name" value="PyrdxlP-dep_Trfase_major"/>
</dbReference>
<feature type="compositionally biased region" description="Low complexity" evidence="4">
    <location>
        <begin position="307"/>
        <end position="320"/>
    </location>
</feature>
<evidence type="ECO:0000313" key="5">
    <source>
        <dbReference type="EMBL" id="CZR61489.1"/>
    </source>
</evidence>
<organism evidence="5 6">
    <name type="scientific">Phialocephala subalpina</name>
    <dbReference type="NCBI Taxonomy" id="576137"/>
    <lineage>
        <taxon>Eukaryota</taxon>
        <taxon>Fungi</taxon>
        <taxon>Dikarya</taxon>
        <taxon>Ascomycota</taxon>
        <taxon>Pezizomycotina</taxon>
        <taxon>Leotiomycetes</taxon>
        <taxon>Helotiales</taxon>
        <taxon>Mollisiaceae</taxon>
        <taxon>Phialocephala</taxon>
        <taxon>Phialocephala fortinii species complex</taxon>
    </lineage>
</organism>
<reference evidence="5 6" key="1">
    <citation type="submission" date="2016-03" db="EMBL/GenBank/DDBJ databases">
        <authorList>
            <person name="Ploux O."/>
        </authorList>
    </citation>
    <scope>NUCLEOTIDE SEQUENCE [LARGE SCALE GENOMIC DNA]</scope>
    <source>
        <strain evidence="5 6">UAMH 11012</strain>
    </source>
</reference>
<accession>A0A1L7X8Y7</accession>